<dbReference type="OrthoDB" id="1292175at2759"/>
<dbReference type="Pfam" id="PF05699">
    <property type="entry name" value="Dimer_Tnp_hAT"/>
    <property type="match status" value="1"/>
</dbReference>
<accession>A0A7D9IVA4</accession>
<keyword evidence="4" id="KW-1185">Reference proteome</keyword>
<protein>
    <submittedName>
        <fullName evidence="3">Zinc finger MYM-type 1-like</fullName>
    </submittedName>
</protein>
<reference evidence="3" key="1">
    <citation type="submission" date="2020-04" db="EMBL/GenBank/DDBJ databases">
        <authorList>
            <person name="Alioto T."/>
            <person name="Alioto T."/>
            <person name="Gomez Garrido J."/>
        </authorList>
    </citation>
    <scope>NUCLEOTIDE SEQUENCE</scope>
    <source>
        <strain evidence="3">A484AB</strain>
    </source>
</reference>
<dbReference type="InterPro" id="IPR025398">
    <property type="entry name" value="DUF4371"/>
</dbReference>
<name>A0A7D9IVA4_PARCT</name>
<feature type="domain" description="DUF4371" evidence="2">
    <location>
        <begin position="3"/>
        <end position="99"/>
    </location>
</feature>
<feature type="domain" description="HAT C-terminal dimerisation" evidence="1">
    <location>
        <begin position="429"/>
        <end position="485"/>
    </location>
</feature>
<dbReference type="InterPro" id="IPR008906">
    <property type="entry name" value="HATC_C_dom"/>
</dbReference>
<gene>
    <name evidence="3" type="ORF">PACLA_8A046967</name>
</gene>
<evidence type="ECO:0000313" key="3">
    <source>
        <dbReference type="EMBL" id="CAB4017915.1"/>
    </source>
</evidence>
<dbReference type="EMBL" id="CACRXK020009766">
    <property type="protein sequence ID" value="CAB4017915.1"/>
    <property type="molecule type" value="Genomic_DNA"/>
</dbReference>
<proteinExistence type="predicted"/>
<evidence type="ECO:0000313" key="4">
    <source>
        <dbReference type="Proteomes" id="UP001152795"/>
    </source>
</evidence>
<sequence>MEVKEKITNDIKDAGVFSIMADTTPDVSHKDQMSVICRYVDHDGAVHERLLDLKEFREKTGEGQATAIIQSVDQNGLDNKSIAFQSYDFTNSMSGKYNGAQAVVSRLLDREVPYIPCQGHRSNTVNEHACEASPIVSELFDTLQATYSFFSGSTKRYAVLHDELQNVENSLILRNLSLTRWTARAESLRAMWISYEAVIEVLRKISNDGSVDAKGKAAATGLLAKVLRVDFVVSLMFMRIILWKTKVLTESLQKEDLNIVDALEALNGTVKSLQDIRKNDEGIANQIQASTEVLSGKYVDAAGEFAKLHRPRSQPRRLDDNPESAAEISMMNFYDREFKEVLDILIAQYKDNINASLEKVKALSIGLQPPLSSHHEEKDVKDLLNLFPLQAPDQAAFTAEFEVFVNVAMNEGNTNPIQSLADAAKEAEKRKHIFPLTSQVYRLALTAPVTLAENERTFSKLKTVKTALRNSMSDHRLQNLILLNSEKDITDSVDLDILVEKWFMKTNRRINL</sequence>
<dbReference type="PANTHER" id="PTHR46289:SF17">
    <property type="entry name" value="HAT C-TERMINAL DIMERISATION DOMAIN-CONTAINING PROTEIN"/>
    <property type="match status" value="1"/>
</dbReference>
<evidence type="ECO:0000259" key="1">
    <source>
        <dbReference type="Pfam" id="PF05699"/>
    </source>
</evidence>
<dbReference type="AlphaFoldDB" id="A0A7D9IVA4"/>
<organism evidence="3 4">
    <name type="scientific">Paramuricea clavata</name>
    <name type="common">Red gorgonian</name>
    <name type="synonym">Violescent sea-whip</name>
    <dbReference type="NCBI Taxonomy" id="317549"/>
    <lineage>
        <taxon>Eukaryota</taxon>
        <taxon>Metazoa</taxon>
        <taxon>Cnidaria</taxon>
        <taxon>Anthozoa</taxon>
        <taxon>Octocorallia</taxon>
        <taxon>Malacalcyonacea</taxon>
        <taxon>Plexauridae</taxon>
        <taxon>Paramuricea</taxon>
    </lineage>
</organism>
<dbReference type="PANTHER" id="PTHR46289">
    <property type="entry name" value="52 KDA REPRESSOR OF THE INHIBITOR OF THE PROTEIN KINASE-LIKE PROTEIN-RELATED"/>
    <property type="match status" value="1"/>
</dbReference>
<dbReference type="InterPro" id="IPR012337">
    <property type="entry name" value="RNaseH-like_sf"/>
</dbReference>
<dbReference type="SUPFAM" id="SSF53098">
    <property type="entry name" value="Ribonuclease H-like"/>
    <property type="match status" value="1"/>
</dbReference>
<dbReference type="GO" id="GO:0046983">
    <property type="term" value="F:protein dimerization activity"/>
    <property type="evidence" value="ECO:0007669"/>
    <property type="project" value="InterPro"/>
</dbReference>
<evidence type="ECO:0000259" key="2">
    <source>
        <dbReference type="Pfam" id="PF14291"/>
    </source>
</evidence>
<dbReference type="InterPro" id="IPR052958">
    <property type="entry name" value="IFN-induced_PKR_regulator"/>
</dbReference>
<comment type="caution">
    <text evidence="3">The sequence shown here is derived from an EMBL/GenBank/DDBJ whole genome shotgun (WGS) entry which is preliminary data.</text>
</comment>
<dbReference type="Proteomes" id="UP001152795">
    <property type="component" value="Unassembled WGS sequence"/>
</dbReference>
<dbReference type="Pfam" id="PF14291">
    <property type="entry name" value="DUF4371"/>
    <property type="match status" value="1"/>
</dbReference>